<dbReference type="CDD" id="cd00202">
    <property type="entry name" value="ZnF_GATA"/>
    <property type="match status" value="1"/>
</dbReference>
<reference evidence="10" key="3">
    <citation type="submission" date="2020-12" db="UniProtKB">
        <authorList>
            <consortium name="EnsemblPlants"/>
        </authorList>
    </citation>
    <scope>IDENTIFICATION</scope>
</reference>
<organism evidence="9">
    <name type="scientific">Physcomitrium patens</name>
    <name type="common">Spreading-leaved earth moss</name>
    <name type="synonym">Physcomitrella patens</name>
    <dbReference type="NCBI Taxonomy" id="3218"/>
    <lineage>
        <taxon>Eukaryota</taxon>
        <taxon>Viridiplantae</taxon>
        <taxon>Streptophyta</taxon>
        <taxon>Embryophyta</taxon>
        <taxon>Bryophyta</taxon>
        <taxon>Bryophytina</taxon>
        <taxon>Bryopsida</taxon>
        <taxon>Funariidae</taxon>
        <taxon>Funariales</taxon>
        <taxon>Funariaceae</taxon>
        <taxon>Physcomitrium</taxon>
    </lineage>
</organism>
<evidence type="ECO:0000259" key="8">
    <source>
        <dbReference type="PROSITE" id="PS50114"/>
    </source>
</evidence>
<dbReference type="OrthoDB" id="2162994at2759"/>
<dbReference type="Gramene" id="Pp3c20_22630V3.2">
    <property type="protein sequence ID" value="Pp3c20_22630V3.2"/>
    <property type="gene ID" value="Pp3c20_22630"/>
</dbReference>
<dbReference type="PANTHER" id="PTHR45658:SF18">
    <property type="entry name" value="PROTEIN GAT2"/>
    <property type="match status" value="1"/>
</dbReference>
<evidence type="ECO:0000256" key="3">
    <source>
        <dbReference type="ARBA" id="ARBA00022771"/>
    </source>
</evidence>
<feature type="compositionally biased region" description="Basic and acidic residues" evidence="7">
    <location>
        <begin position="254"/>
        <end position="266"/>
    </location>
</feature>
<keyword evidence="2" id="KW-0479">Metal-binding</keyword>
<dbReference type="GeneID" id="112273541"/>
<protein>
    <recommendedName>
        <fullName evidence="8">GATA-type domain-containing protein</fullName>
    </recommendedName>
</protein>
<keyword evidence="5" id="KW-0010">Activator</keyword>
<evidence type="ECO:0000313" key="10">
    <source>
        <dbReference type="EnsemblPlants" id="Pp3c20_22630V3.1"/>
    </source>
</evidence>
<reference evidence="9 11" key="1">
    <citation type="journal article" date="2008" name="Science">
        <title>The Physcomitrella genome reveals evolutionary insights into the conquest of land by plants.</title>
        <authorList>
            <person name="Rensing S."/>
            <person name="Lang D."/>
            <person name="Zimmer A."/>
            <person name="Terry A."/>
            <person name="Salamov A."/>
            <person name="Shapiro H."/>
            <person name="Nishiyama T."/>
            <person name="Perroud P.-F."/>
            <person name="Lindquist E."/>
            <person name="Kamisugi Y."/>
            <person name="Tanahashi T."/>
            <person name="Sakakibara K."/>
            <person name="Fujita T."/>
            <person name="Oishi K."/>
            <person name="Shin-I T."/>
            <person name="Kuroki Y."/>
            <person name="Toyoda A."/>
            <person name="Suzuki Y."/>
            <person name="Hashimoto A."/>
            <person name="Yamaguchi K."/>
            <person name="Sugano A."/>
            <person name="Kohara Y."/>
            <person name="Fujiyama A."/>
            <person name="Anterola A."/>
            <person name="Aoki S."/>
            <person name="Ashton N."/>
            <person name="Barbazuk W.B."/>
            <person name="Barker E."/>
            <person name="Bennetzen J."/>
            <person name="Bezanilla M."/>
            <person name="Blankenship R."/>
            <person name="Cho S.H."/>
            <person name="Dutcher S."/>
            <person name="Estelle M."/>
            <person name="Fawcett J.A."/>
            <person name="Gundlach H."/>
            <person name="Hanada K."/>
            <person name="Heyl A."/>
            <person name="Hicks K.A."/>
            <person name="Hugh J."/>
            <person name="Lohr M."/>
            <person name="Mayer K."/>
            <person name="Melkozernov A."/>
            <person name="Murata T."/>
            <person name="Nelson D."/>
            <person name="Pils B."/>
            <person name="Prigge M."/>
            <person name="Reiss B."/>
            <person name="Renner T."/>
            <person name="Rombauts S."/>
            <person name="Rushton P."/>
            <person name="Sanderfoot A."/>
            <person name="Schween G."/>
            <person name="Shiu S.-H."/>
            <person name="Stueber K."/>
            <person name="Theodoulou F.L."/>
            <person name="Tu H."/>
            <person name="Van de Peer Y."/>
            <person name="Verrier P.J."/>
            <person name="Waters E."/>
            <person name="Wood A."/>
            <person name="Yang L."/>
            <person name="Cove D."/>
            <person name="Cuming A."/>
            <person name="Hasebe M."/>
            <person name="Lucas S."/>
            <person name="Mishler D.B."/>
            <person name="Reski R."/>
            <person name="Grigoriev I."/>
            <person name="Quatrano R.S."/>
            <person name="Boore J.L."/>
        </authorList>
    </citation>
    <scope>NUCLEOTIDE SEQUENCE [LARGE SCALE GENOMIC DNA]</scope>
    <source>
        <strain evidence="10 11">cv. Gransden 2004</strain>
    </source>
</reference>
<feature type="region of interest" description="Disordered" evidence="7">
    <location>
        <begin position="364"/>
        <end position="414"/>
    </location>
</feature>
<evidence type="ECO:0000313" key="11">
    <source>
        <dbReference type="Proteomes" id="UP000006727"/>
    </source>
</evidence>
<gene>
    <name evidence="10" type="primary">LOC112273541</name>
    <name evidence="9" type="ORF">PHYPA_025460</name>
</gene>
<name>A0A2K1IW58_PHYPA</name>
<dbReference type="GO" id="GO:0005634">
    <property type="term" value="C:nucleus"/>
    <property type="evidence" value="ECO:0000318"/>
    <property type="project" value="GO_Central"/>
</dbReference>
<dbReference type="GO" id="GO:0006357">
    <property type="term" value="P:regulation of transcription by RNA polymerase II"/>
    <property type="evidence" value="ECO:0000318"/>
    <property type="project" value="GO_Central"/>
</dbReference>
<evidence type="ECO:0000256" key="6">
    <source>
        <dbReference type="PROSITE-ProRule" id="PRU00094"/>
    </source>
</evidence>
<dbReference type="SUPFAM" id="SSF57716">
    <property type="entry name" value="Glucocorticoid receptor-like (DNA-binding domain)"/>
    <property type="match status" value="1"/>
</dbReference>
<dbReference type="Gene3D" id="3.30.50.10">
    <property type="entry name" value="Erythroid Transcription Factor GATA-1, subunit A"/>
    <property type="match status" value="1"/>
</dbReference>
<accession>A0A2K1IW58</accession>
<dbReference type="EnsemblPlants" id="Pp3c20_22630V3.1">
    <property type="protein sequence ID" value="Pp3c20_22630V3.1"/>
    <property type="gene ID" value="Pp3c20_22630"/>
</dbReference>
<dbReference type="KEGG" id="ppp:112273541"/>
<feature type="domain" description="GATA-type" evidence="8">
    <location>
        <begin position="286"/>
        <end position="322"/>
    </location>
</feature>
<dbReference type="AlphaFoldDB" id="A0A2K1IW58"/>
<evidence type="ECO:0000256" key="4">
    <source>
        <dbReference type="ARBA" id="ARBA00022833"/>
    </source>
</evidence>
<comment type="similarity">
    <text evidence="1">Belongs to the type IV zinc-finger family. Class A subfamily.</text>
</comment>
<dbReference type="PROSITE" id="PS50114">
    <property type="entry name" value="GATA_ZN_FINGER_2"/>
    <property type="match status" value="1"/>
</dbReference>
<keyword evidence="11" id="KW-1185">Reference proteome</keyword>
<dbReference type="FunFam" id="3.30.50.10:FF:000018">
    <property type="entry name" value="GATA transcription factor"/>
    <property type="match status" value="1"/>
</dbReference>
<evidence type="ECO:0000256" key="5">
    <source>
        <dbReference type="ARBA" id="ARBA00023159"/>
    </source>
</evidence>
<dbReference type="GO" id="GO:0008270">
    <property type="term" value="F:zinc ion binding"/>
    <property type="evidence" value="ECO:0007669"/>
    <property type="project" value="UniProtKB-KW"/>
</dbReference>
<feature type="compositionally biased region" description="Polar residues" evidence="7">
    <location>
        <begin position="267"/>
        <end position="277"/>
    </location>
</feature>
<dbReference type="STRING" id="3218.A0A2K1IW58"/>
<keyword evidence="4" id="KW-0862">Zinc</keyword>
<dbReference type="Gramene" id="Pp3c20_22630V3.1">
    <property type="protein sequence ID" value="Pp3c20_22630V3.1"/>
    <property type="gene ID" value="Pp3c20_22630"/>
</dbReference>
<dbReference type="PROSITE" id="PS00344">
    <property type="entry name" value="GATA_ZN_FINGER_1"/>
    <property type="match status" value="1"/>
</dbReference>
<keyword evidence="3 6" id="KW-0863">Zinc-finger</keyword>
<dbReference type="OMA" id="HKTDISI"/>
<dbReference type="RefSeq" id="XP_024358213.1">
    <property type="nucleotide sequence ID" value="XM_024502445.2"/>
</dbReference>
<dbReference type="InterPro" id="IPR000679">
    <property type="entry name" value="Znf_GATA"/>
</dbReference>
<dbReference type="PANTHER" id="PTHR45658">
    <property type="entry name" value="GATA TRANSCRIPTION FACTOR"/>
    <property type="match status" value="1"/>
</dbReference>
<proteinExistence type="inferred from homology"/>
<dbReference type="EnsemblPlants" id="Pp3c20_22630V3.2">
    <property type="protein sequence ID" value="Pp3c20_22630V3.2"/>
    <property type="gene ID" value="Pp3c20_22630"/>
</dbReference>
<dbReference type="Pfam" id="PF00320">
    <property type="entry name" value="GATA"/>
    <property type="match status" value="1"/>
</dbReference>
<dbReference type="EMBL" id="ABEU02000020">
    <property type="protein sequence ID" value="PNR33516.1"/>
    <property type="molecule type" value="Genomic_DNA"/>
</dbReference>
<dbReference type="InterPro" id="IPR013088">
    <property type="entry name" value="Znf_NHR/GATA"/>
</dbReference>
<reference evidence="9 11" key="2">
    <citation type="journal article" date="2018" name="Plant J.">
        <title>The Physcomitrella patens chromosome-scale assembly reveals moss genome structure and evolution.</title>
        <authorList>
            <person name="Lang D."/>
            <person name="Ullrich K.K."/>
            <person name="Murat F."/>
            <person name="Fuchs J."/>
            <person name="Jenkins J."/>
            <person name="Haas F.B."/>
            <person name="Piednoel M."/>
            <person name="Gundlach H."/>
            <person name="Van Bel M."/>
            <person name="Meyberg R."/>
            <person name="Vives C."/>
            <person name="Morata J."/>
            <person name="Symeonidi A."/>
            <person name="Hiss M."/>
            <person name="Muchero W."/>
            <person name="Kamisugi Y."/>
            <person name="Saleh O."/>
            <person name="Blanc G."/>
            <person name="Decker E.L."/>
            <person name="van Gessel N."/>
            <person name="Grimwood J."/>
            <person name="Hayes R.D."/>
            <person name="Graham S.W."/>
            <person name="Gunter L.E."/>
            <person name="McDaniel S.F."/>
            <person name="Hoernstein S.N.W."/>
            <person name="Larsson A."/>
            <person name="Li F.W."/>
            <person name="Perroud P.F."/>
            <person name="Phillips J."/>
            <person name="Ranjan P."/>
            <person name="Rokshar D.S."/>
            <person name="Rothfels C.J."/>
            <person name="Schneider L."/>
            <person name="Shu S."/>
            <person name="Stevenson D.W."/>
            <person name="Thummler F."/>
            <person name="Tillich M."/>
            <person name="Villarreal Aguilar J.C."/>
            <person name="Widiez T."/>
            <person name="Wong G.K."/>
            <person name="Wymore A."/>
            <person name="Zhang Y."/>
            <person name="Zimmer A.D."/>
            <person name="Quatrano R.S."/>
            <person name="Mayer K.F.X."/>
            <person name="Goodstein D."/>
            <person name="Casacuberta J.M."/>
            <person name="Vandepoele K."/>
            <person name="Reski R."/>
            <person name="Cuming A.C."/>
            <person name="Tuskan G.A."/>
            <person name="Maumus F."/>
            <person name="Salse J."/>
            <person name="Schmutz J."/>
            <person name="Rensing S.A."/>
        </authorList>
    </citation>
    <scope>NUCLEOTIDE SEQUENCE [LARGE SCALE GENOMIC DNA]</scope>
    <source>
        <strain evidence="10 11">cv. Gransden 2004</strain>
    </source>
</reference>
<dbReference type="GO" id="GO:0000976">
    <property type="term" value="F:transcription cis-regulatory region binding"/>
    <property type="evidence" value="ECO:0000318"/>
    <property type="project" value="GO_Central"/>
</dbReference>
<evidence type="ECO:0000256" key="2">
    <source>
        <dbReference type="ARBA" id="ARBA00022723"/>
    </source>
</evidence>
<evidence type="ECO:0000313" key="9">
    <source>
        <dbReference type="EMBL" id="PNR33516.1"/>
    </source>
</evidence>
<dbReference type="PaxDb" id="3218-PP1S241_7V6.1"/>
<feature type="region of interest" description="Disordered" evidence="7">
    <location>
        <begin position="230"/>
        <end position="290"/>
    </location>
</feature>
<dbReference type="Proteomes" id="UP000006727">
    <property type="component" value="Chromosome 20"/>
</dbReference>
<evidence type="ECO:0000256" key="1">
    <source>
        <dbReference type="ARBA" id="ARBA00005694"/>
    </source>
</evidence>
<evidence type="ECO:0000256" key="7">
    <source>
        <dbReference type="SAM" id="MobiDB-lite"/>
    </source>
</evidence>
<dbReference type="InterPro" id="IPR051140">
    <property type="entry name" value="GATA_TF"/>
</dbReference>
<dbReference type="SMART" id="SM00401">
    <property type="entry name" value="ZnF_GATA"/>
    <property type="match status" value="1"/>
</dbReference>
<sequence>MVSPYMVAGPFGSYGLPEIDKPSIPEVFHIDDLLDFSCDDIGGPILGGHLPLSGVTTESSMIGGETSISSSPIEAKNETLEPALEDIEVKTDLCVPCDDLADLEWLSSFVEDSFTVVNTPEVFSTYGGFPSALGNGDRTPTMKLSDSYQPYQKLSPTSVLETSATSSELTSPDYRDVCVPGRARSKRSRTGAKIWTSRILSTSSSVNSLESMGADSYAMSYNPIVSSSDGCGDSTVDVVEQDDEDSQGSKRYKVTNDGHSQSESKDNISANFHSNASKGRKKNQDNSQPWRCMHCQTQRTPQWRTGPMGPKTLCNACGVRYKSGRLLPEYRPAGSPTYVASKHSHSHKKVLEMRRERELRIQQTGGHGVQQQQSMHGATPLREKTNNQKVAGAKSSSGEHVKSEYGGGYGSKNLETMQKSFSKPMEMPRPGKPEMMKYASKASGMEFAKCLTSTTAVLGSRLEFGLDDNSMREMRGL</sequence>